<evidence type="ECO:0000256" key="6">
    <source>
        <dbReference type="SAM" id="Phobius"/>
    </source>
</evidence>
<feature type="transmembrane region" description="Helical" evidence="6">
    <location>
        <begin position="182"/>
        <end position="201"/>
    </location>
</feature>
<dbReference type="InterPro" id="IPR002797">
    <property type="entry name" value="Polysacc_synth"/>
</dbReference>
<keyword evidence="5 6" id="KW-0472">Membrane</keyword>
<evidence type="ECO:0000256" key="4">
    <source>
        <dbReference type="ARBA" id="ARBA00022989"/>
    </source>
</evidence>
<gene>
    <name evidence="7" type="ORF">SAMN05216337_1002320</name>
</gene>
<comment type="subcellular location">
    <subcellularLocation>
        <location evidence="1">Cell membrane</location>
        <topology evidence="1">Multi-pass membrane protein</topology>
    </subcellularLocation>
</comment>
<evidence type="ECO:0000256" key="1">
    <source>
        <dbReference type="ARBA" id="ARBA00004651"/>
    </source>
</evidence>
<proteinExistence type="predicted"/>
<accession>A0A1G6L3T8</accession>
<dbReference type="Proteomes" id="UP000199245">
    <property type="component" value="Unassembled WGS sequence"/>
</dbReference>
<feature type="transmembrane region" description="Helical" evidence="6">
    <location>
        <begin position="156"/>
        <end position="176"/>
    </location>
</feature>
<feature type="transmembrane region" description="Helical" evidence="6">
    <location>
        <begin position="12"/>
        <end position="33"/>
    </location>
</feature>
<keyword evidence="2" id="KW-1003">Cell membrane</keyword>
<evidence type="ECO:0000256" key="2">
    <source>
        <dbReference type="ARBA" id="ARBA00022475"/>
    </source>
</evidence>
<dbReference type="RefSeq" id="WP_092079143.1">
    <property type="nucleotide sequence ID" value="NZ_FMZW01000002.1"/>
</dbReference>
<dbReference type="GO" id="GO:0005886">
    <property type="term" value="C:plasma membrane"/>
    <property type="evidence" value="ECO:0007669"/>
    <property type="project" value="UniProtKB-SubCell"/>
</dbReference>
<keyword evidence="4 6" id="KW-1133">Transmembrane helix</keyword>
<keyword evidence="3 6" id="KW-0812">Transmembrane</keyword>
<reference evidence="7 8" key="1">
    <citation type="submission" date="2016-10" db="EMBL/GenBank/DDBJ databases">
        <authorList>
            <person name="de Groot N.N."/>
        </authorList>
    </citation>
    <scope>NUCLEOTIDE SEQUENCE [LARGE SCALE GENOMIC DNA]</scope>
    <source>
        <strain evidence="7 8">R5</strain>
    </source>
</reference>
<feature type="transmembrane region" description="Helical" evidence="6">
    <location>
        <begin position="308"/>
        <end position="333"/>
    </location>
</feature>
<organism evidence="7 8">
    <name type="scientific">Bradyrhizobium brasilense</name>
    <dbReference type="NCBI Taxonomy" id="1419277"/>
    <lineage>
        <taxon>Bacteria</taxon>
        <taxon>Pseudomonadati</taxon>
        <taxon>Pseudomonadota</taxon>
        <taxon>Alphaproteobacteria</taxon>
        <taxon>Hyphomicrobiales</taxon>
        <taxon>Nitrobacteraceae</taxon>
        <taxon>Bradyrhizobium</taxon>
    </lineage>
</organism>
<sequence length="474" mass="50230">MFSNVFRQSWLALAYRCSGAVVSLLFGVSFARMMNIEEYGALMSLMTFALVASTVGLIGQQFRVLREIPSIAARKDYPEIGSIVAKRVRVACLGSVAVAVLALLPFVAAHGRDGIFGGWQYATSVLLILPLSLIEMQSSLGRALGSVNLALVSKDVLWRFLIILLGAVLFATSGHPLPAEDVLLIATGILIVLIAAQNIYLRHLAEGCKVFTMAVGRSNDRLRDIVSMSGPFWVTSVTSIMGGTVDLVVISVMVGPEAGGYYYAASRIALLLDFFLATFCIPAAPLIARLFDENRHAEITRVTSGASLAAFVAVLGCVATLALGGDLALMAFGATFTRAYGVLMVLATGMLVSTYFGIGPIALNMTGHQRAAMHIVVITWVSGILAMIGATWAFGTIGAAVAGSCAGIATRVWTAVYIYSAEGIDITATTALCALVRRTTRRGTSEPHSEAIRPEAGGNILDLQPVRGSRDTRT</sequence>
<feature type="transmembrane region" description="Helical" evidence="6">
    <location>
        <begin position="115"/>
        <end position="135"/>
    </location>
</feature>
<feature type="transmembrane region" description="Helical" evidence="6">
    <location>
        <begin position="232"/>
        <end position="255"/>
    </location>
</feature>
<dbReference type="AlphaFoldDB" id="A0A1G6L3T8"/>
<feature type="transmembrane region" description="Helical" evidence="6">
    <location>
        <begin position="90"/>
        <end position="109"/>
    </location>
</feature>
<feature type="transmembrane region" description="Helical" evidence="6">
    <location>
        <begin position="39"/>
        <end position="58"/>
    </location>
</feature>
<feature type="transmembrane region" description="Helical" evidence="6">
    <location>
        <begin position="375"/>
        <end position="395"/>
    </location>
</feature>
<name>A0A1G6L3T8_9BRAD</name>
<dbReference type="PANTHER" id="PTHR30250:SF11">
    <property type="entry name" value="O-ANTIGEN TRANSPORTER-RELATED"/>
    <property type="match status" value="1"/>
</dbReference>
<dbReference type="PANTHER" id="PTHR30250">
    <property type="entry name" value="PST FAMILY PREDICTED COLANIC ACID TRANSPORTER"/>
    <property type="match status" value="1"/>
</dbReference>
<dbReference type="EMBL" id="FMZW01000002">
    <property type="protein sequence ID" value="SDC37970.1"/>
    <property type="molecule type" value="Genomic_DNA"/>
</dbReference>
<protein>
    <submittedName>
        <fullName evidence="7">Membrane protein involved in the export of O-antigen and teichoic acid</fullName>
    </submittedName>
</protein>
<dbReference type="Pfam" id="PF01943">
    <property type="entry name" value="Polysacc_synt"/>
    <property type="match status" value="1"/>
</dbReference>
<evidence type="ECO:0000313" key="8">
    <source>
        <dbReference type="Proteomes" id="UP000199245"/>
    </source>
</evidence>
<evidence type="ECO:0000256" key="5">
    <source>
        <dbReference type="ARBA" id="ARBA00023136"/>
    </source>
</evidence>
<feature type="transmembrane region" description="Helical" evidence="6">
    <location>
        <begin position="339"/>
        <end position="363"/>
    </location>
</feature>
<feature type="transmembrane region" description="Helical" evidence="6">
    <location>
        <begin position="261"/>
        <end position="287"/>
    </location>
</feature>
<evidence type="ECO:0000313" key="7">
    <source>
        <dbReference type="EMBL" id="SDC37970.1"/>
    </source>
</evidence>
<dbReference type="InterPro" id="IPR050833">
    <property type="entry name" value="Poly_Biosynth_Transport"/>
</dbReference>
<evidence type="ECO:0000256" key="3">
    <source>
        <dbReference type="ARBA" id="ARBA00022692"/>
    </source>
</evidence>